<gene>
    <name evidence="2" type="ORF">J1N35_041001</name>
</gene>
<dbReference type="EMBL" id="JAIQCV010000012">
    <property type="protein sequence ID" value="KAH1039258.1"/>
    <property type="molecule type" value="Genomic_DNA"/>
</dbReference>
<dbReference type="AlphaFoldDB" id="A0A9D3UF64"/>
<keyword evidence="3" id="KW-1185">Reference proteome</keyword>
<name>A0A9D3UF64_9ROSI</name>
<sequence>MLVERKTRWGKQDSRANGDAKYRKDSLGSRFAPLMVDGVLGGDVNGADGGILSEGKNDHTAVVKKNNGTRVLSKGGSGHLGELSRGAEMGINTLARHIVSPKDSGPSLVGLIQLKEVRSSKALGKKPMVIRPRPETLLELACNAFEEDEAHASGLMEENVDLHLISSGIMKNNLVLNNSMFEGSNEVVVNLDAPILDPKHYLAVIFSENNAIKMEKEAISSMVNLINSQVGPREEMVGGSAEGQTGGPGSTST</sequence>
<proteinExistence type="predicted"/>
<protein>
    <submittedName>
        <fullName evidence="2">Uncharacterized protein</fullName>
    </submittedName>
</protein>
<feature type="region of interest" description="Disordered" evidence="1">
    <location>
        <begin position="1"/>
        <end position="23"/>
    </location>
</feature>
<dbReference type="Proteomes" id="UP000828251">
    <property type="component" value="Unassembled WGS sequence"/>
</dbReference>
<evidence type="ECO:0000313" key="2">
    <source>
        <dbReference type="EMBL" id="KAH1039258.1"/>
    </source>
</evidence>
<organism evidence="2 3">
    <name type="scientific">Gossypium stocksii</name>
    <dbReference type="NCBI Taxonomy" id="47602"/>
    <lineage>
        <taxon>Eukaryota</taxon>
        <taxon>Viridiplantae</taxon>
        <taxon>Streptophyta</taxon>
        <taxon>Embryophyta</taxon>
        <taxon>Tracheophyta</taxon>
        <taxon>Spermatophyta</taxon>
        <taxon>Magnoliopsida</taxon>
        <taxon>eudicotyledons</taxon>
        <taxon>Gunneridae</taxon>
        <taxon>Pentapetalae</taxon>
        <taxon>rosids</taxon>
        <taxon>malvids</taxon>
        <taxon>Malvales</taxon>
        <taxon>Malvaceae</taxon>
        <taxon>Malvoideae</taxon>
        <taxon>Gossypium</taxon>
    </lineage>
</organism>
<evidence type="ECO:0000313" key="3">
    <source>
        <dbReference type="Proteomes" id="UP000828251"/>
    </source>
</evidence>
<evidence type="ECO:0000256" key="1">
    <source>
        <dbReference type="SAM" id="MobiDB-lite"/>
    </source>
</evidence>
<dbReference type="OrthoDB" id="10563908at2759"/>
<reference evidence="2 3" key="1">
    <citation type="journal article" date="2021" name="Plant Biotechnol. J.">
        <title>Multi-omics assisted identification of the key and species-specific regulatory components of drought-tolerant mechanisms in Gossypium stocksii.</title>
        <authorList>
            <person name="Yu D."/>
            <person name="Ke L."/>
            <person name="Zhang D."/>
            <person name="Wu Y."/>
            <person name="Sun Y."/>
            <person name="Mei J."/>
            <person name="Sun J."/>
            <person name="Sun Y."/>
        </authorList>
    </citation>
    <scope>NUCLEOTIDE SEQUENCE [LARGE SCALE GENOMIC DNA]</scope>
    <source>
        <strain evidence="3">cv. E1</strain>
        <tissue evidence="2">Leaf</tissue>
    </source>
</reference>
<feature type="region of interest" description="Disordered" evidence="1">
    <location>
        <begin position="234"/>
        <end position="253"/>
    </location>
</feature>
<comment type="caution">
    <text evidence="2">The sequence shown here is derived from an EMBL/GenBank/DDBJ whole genome shotgun (WGS) entry which is preliminary data.</text>
</comment>
<accession>A0A9D3UF64</accession>
<feature type="compositionally biased region" description="Gly residues" evidence="1">
    <location>
        <begin position="240"/>
        <end position="253"/>
    </location>
</feature>